<dbReference type="EMBL" id="JAMZIH010001927">
    <property type="protein sequence ID" value="KAJ1677793.1"/>
    <property type="molecule type" value="Genomic_DNA"/>
</dbReference>
<evidence type="ECO:0000313" key="2">
    <source>
        <dbReference type="Proteomes" id="UP001145114"/>
    </source>
</evidence>
<gene>
    <name evidence="1" type="ORF">EV182_005428</name>
</gene>
<reference evidence="1" key="1">
    <citation type="submission" date="2022-06" db="EMBL/GenBank/DDBJ databases">
        <title>Phylogenomic reconstructions and comparative analyses of Kickxellomycotina fungi.</title>
        <authorList>
            <person name="Reynolds N.K."/>
            <person name="Stajich J.E."/>
            <person name="Barry K."/>
            <person name="Grigoriev I.V."/>
            <person name="Crous P."/>
            <person name="Smith M.E."/>
        </authorList>
    </citation>
    <scope>NUCLEOTIDE SEQUENCE</scope>
    <source>
        <strain evidence="1">RSA 2271</strain>
    </source>
</reference>
<sequence length="330" mass="34475">LDPRIISGQAAALGKFPFVVHLFSQDYPKCGGVLIAYSWIVTAAHCVAGKGSNSQFEVVDKDTLKVGYGTTKGGEIDTVGVKNIYVHPGFNPVTFADDIAVLQLKATIQQTLYTRSVVISSDTIKDGQTLTAIGWGATSNGSGAQSDALMYTNMVTAPSDKCKNASTEFNGQNGSLICTSAAASHSTGICRGDSGGPLVAAKNGSYKLVGLVSFDINEKDAKSDLCAVEGLYSYFTNVRVHVNFISLVTGIPVGEFVDGDVSQFRQSYDGVLSASLDKSDGTETANIHSINQSSSSEASPVGSDSKKDDSADHTQSDSAVALVACKLSLI</sequence>
<evidence type="ECO:0000313" key="1">
    <source>
        <dbReference type="EMBL" id="KAJ1677793.1"/>
    </source>
</evidence>
<organism evidence="1 2">
    <name type="scientific">Spiromyces aspiralis</name>
    <dbReference type="NCBI Taxonomy" id="68401"/>
    <lineage>
        <taxon>Eukaryota</taxon>
        <taxon>Fungi</taxon>
        <taxon>Fungi incertae sedis</taxon>
        <taxon>Zoopagomycota</taxon>
        <taxon>Kickxellomycotina</taxon>
        <taxon>Kickxellomycetes</taxon>
        <taxon>Kickxellales</taxon>
        <taxon>Kickxellaceae</taxon>
        <taxon>Spiromyces</taxon>
    </lineage>
</organism>
<proteinExistence type="predicted"/>
<keyword evidence="2" id="KW-1185">Reference proteome</keyword>
<feature type="non-terminal residue" evidence="1">
    <location>
        <position position="330"/>
    </location>
</feature>
<accession>A0ACC1HPV8</accession>
<name>A0ACC1HPV8_9FUNG</name>
<feature type="non-terminal residue" evidence="1">
    <location>
        <position position="1"/>
    </location>
</feature>
<protein>
    <submittedName>
        <fullName evidence="1">Uncharacterized protein</fullName>
    </submittedName>
</protein>
<dbReference type="Proteomes" id="UP001145114">
    <property type="component" value="Unassembled WGS sequence"/>
</dbReference>
<comment type="caution">
    <text evidence="1">The sequence shown here is derived from an EMBL/GenBank/DDBJ whole genome shotgun (WGS) entry which is preliminary data.</text>
</comment>